<dbReference type="PROSITE" id="PS51218">
    <property type="entry name" value="SF3_HELICASE_2"/>
    <property type="match status" value="1"/>
</dbReference>
<dbReference type="GO" id="GO:0003723">
    <property type="term" value="F:RNA binding"/>
    <property type="evidence" value="ECO:0007669"/>
    <property type="project" value="InterPro"/>
</dbReference>
<dbReference type="EMBL" id="KT599851">
    <property type="protein sequence ID" value="ALF08346.1"/>
    <property type="molecule type" value="Viral_cRNA"/>
</dbReference>
<proteinExistence type="predicted"/>
<reference evidence="2" key="2">
    <citation type="submission" date="2015-08" db="EMBL/GenBank/DDBJ databases">
        <authorList>
            <person name="Babu N.S."/>
            <person name="Beckwith C.J."/>
            <person name="Beseler K.G."/>
            <person name="Brison A."/>
            <person name="Carone J.V."/>
            <person name="Caskin T.P."/>
            <person name="Diamond M."/>
            <person name="Durham M.E."/>
            <person name="Foxe J.M."/>
            <person name="Go M."/>
            <person name="Henderson B.A."/>
            <person name="Jones I.B."/>
            <person name="McGettigan J.A."/>
            <person name="Micheletti S.J."/>
            <person name="Nasrallah M.E."/>
            <person name="Ortiz D."/>
            <person name="Piller C.R."/>
            <person name="Privatt S.R."/>
            <person name="Schneider S.L."/>
            <person name="Sharp S."/>
            <person name="Smith T.C."/>
            <person name="Stanton J.D."/>
            <person name="Ullery H.E."/>
            <person name="Wilson R.J."/>
            <person name="Serrano M.G."/>
            <person name="Buck G."/>
            <person name="Lee V."/>
            <person name="Wang Y."/>
            <person name="Carvalho R."/>
            <person name="Voegtly L."/>
            <person name="Shi R."/>
            <person name="Duckworth R."/>
            <person name="Johnson A."/>
            <person name="Loviza R."/>
            <person name="Walstead R."/>
            <person name="Shah Z."/>
            <person name="Kiflezghi M."/>
            <person name="Wade K."/>
            <person name="Ball S.L."/>
            <person name="Bradley K.W."/>
            <person name="Asai D.J."/>
            <person name="Bowman C.A."/>
            <person name="Russell D.A."/>
            <person name="Pope W.H."/>
            <person name="Jacobs-Sera D."/>
            <person name="Hendrix R.W."/>
            <person name="Hatfull G.F."/>
        </authorList>
    </citation>
    <scope>NUCLEOTIDE SEQUENCE</scope>
    <source>
        <strain evidence="2">PREDICT_PicornaV-4/PGB-684</strain>
    </source>
</reference>
<sequence>EGSQANRGIRETTFGEIIQMCSDVEYRVPMADLRDKGMTFTSKFLILTSNNGMQMCSHINVAENGALCRRISPTFKMMKSRREIFDRWECDLSFLDQDPSSRSSFPFVHRKESDGLPEILSYALSTYCMRRENTQQ</sequence>
<dbReference type="InterPro" id="IPR000605">
    <property type="entry name" value="Helicase_SF3_ssDNA/RNA_vir"/>
</dbReference>
<feature type="non-terminal residue" evidence="2">
    <location>
        <position position="136"/>
    </location>
</feature>
<name>A0A0S0DPS2_9PICO</name>
<dbReference type="GO" id="GO:0003724">
    <property type="term" value="F:RNA helicase activity"/>
    <property type="evidence" value="ECO:0007669"/>
    <property type="project" value="InterPro"/>
</dbReference>
<reference evidence="2" key="1">
    <citation type="journal article" date="2015" name="Nat. Commun.">
        <title>Non-random patterns in viral diversity.</title>
        <authorList>
            <person name="Anthony S.J."/>
            <person name="Islam A."/>
            <person name="Johnson C."/>
            <person name="Navarrete-Macias I."/>
            <person name="Liang E."/>
            <person name="Jain K."/>
            <person name="Hitchens P.L."/>
            <person name="Che X."/>
            <person name="Soloyvov A."/>
            <person name="Hicks A.L."/>
            <person name="Ojeda-Flores R."/>
            <person name="Zambrana-Torrelio C."/>
            <person name="Ulrich W."/>
            <person name="Rostal M.K."/>
            <person name="Petrosov A."/>
            <person name="Garcia J."/>
            <person name="Haider N."/>
            <person name="Wolfe N."/>
            <person name="Goldstein T."/>
            <person name="Morse S.S."/>
            <person name="Rahman M."/>
            <person name="Epstein J.H."/>
            <person name="Mazet J.K."/>
            <person name="Daszak P."/>
            <person name="Lipkin W.I."/>
        </authorList>
    </citation>
    <scope>NUCLEOTIDE SEQUENCE</scope>
    <source>
        <strain evidence="2">PREDICT_PicornaV-4/PGB-684</strain>
    </source>
</reference>
<protein>
    <submittedName>
        <fullName evidence="2">Polyprotein</fullName>
    </submittedName>
</protein>
<accession>A0A0S0DPS2</accession>
<dbReference type="Pfam" id="PF00910">
    <property type="entry name" value="RNA_helicase"/>
    <property type="match status" value="1"/>
</dbReference>
<dbReference type="InterPro" id="IPR014759">
    <property type="entry name" value="Helicase_SF3_ssRNA_vir"/>
</dbReference>
<feature type="non-terminal residue" evidence="2">
    <location>
        <position position="1"/>
    </location>
</feature>
<evidence type="ECO:0000259" key="1">
    <source>
        <dbReference type="PROSITE" id="PS51218"/>
    </source>
</evidence>
<evidence type="ECO:0000313" key="2">
    <source>
        <dbReference type="EMBL" id="ALF08346.1"/>
    </source>
</evidence>
<organism evidence="2">
    <name type="scientific">Picornavirus PREDICT_PicornaV-4</name>
    <dbReference type="NCBI Taxonomy" id="1717192"/>
    <lineage>
        <taxon>Viruses</taxon>
        <taxon>Riboviria</taxon>
        <taxon>Orthornavirae</taxon>
        <taxon>Pisuviricota</taxon>
        <taxon>Pisoniviricetes</taxon>
        <taxon>Picornavirales</taxon>
        <taxon>Picornaviridae</taxon>
    </lineage>
</organism>
<feature type="domain" description="SF3 helicase" evidence="1">
    <location>
        <begin position="1"/>
        <end position="92"/>
    </location>
</feature>